<reference evidence="2" key="1">
    <citation type="submission" date="2017-02" db="EMBL/GenBank/DDBJ databases">
        <authorList>
            <person name="Tafer H."/>
            <person name="Lopandic K."/>
        </authorList>
    </citation>
    <scope>NUCLEOTIDE SEQUENCE [LARGE SCALE GENOMIC DNA]</scope>
    <source>
        <strain evidence="2">CBS 366.77</strain>
    </source>
</reference>
<dbReference type="GO" id="GO:0050152">
    <property type="term" value="F:omega-amidase activity"/>
    <property type="evidence" value="ECO:0007669"/>
    <property type="project" value="TreeGrafter"/>
</dbReference>
<dbReference type="GO" id="GO:0006541">
    <property type="term" value="P:glutamine metabolic process"/>
    <property type="evidence" value="ECO:0007669"/>
    <property type="project" value="TreeGrafter"/>
</dbReference>
<dbReference type="AlphaFoldDB" id="A0A3A2Z1H7"/>
<proteinExistence type="predicted"/>
<dbReference type="STRING" id="2070753.A0A3A2Z1H7"/>
<dbReference type="GO" id="GO:0005739">
    <property type="term" value="C:mitochondrion"/>
    <property type="evidence" value="ECO:0007669"/>
    <property type="project" value="TreeGrafter"/>
</dbReference>
<evidence type="ECO:0000313" key="1">
    <source>
        <dbReference type="EMBL" id="RJE16952.1"/>
    </source>
</evidence>
<name>A0A3A2Z1H7_9EURO</name>
<dbReference type="Proteomes" id="UP000266188">
    <property type="component" value="Unassembled WGS sequence"/>
</dbReference>
<accession>A0A3A2Z1H7</accession>
<dbReference type="GO" id="GO:0006107">
    <property type="term" value="P:oxaloacetate metabolic process"/>
    <property type="evidence" value="ECO:0007669"/>
    <property type="project" value="TreeGrafter"/>
</dbReference>
<dbReference type="InterPro" id="IPR036526">
    <property type="entry name" value="C-N_Hydrolase_sf"/>
</dbReference>
<dbReference type="PANTHER" id="PTHR23088">
    <property type="entry name" value="NITRILASE-RELATED"/>
    <property type="match status" value="1"/>
</dbReference>
<comment type="caution">
    <text evidence="1">The sequence shown here is derived from an EMBL/GenBank/DDBJ whole genome shotgun (WGS) entry which is preliminary data.</text>
</comment>
<dbReference type="Gene3D" id="3.60.110.10">
    <property type="entry name" value="Carbon-nitrogen hydrolase"/>
    <property type="match status" value="1"/>
</dbReference>
<dbReference type="PANTHER" id="PTHR23088:SF30">
    <property type="entry name" value="OMEGA-AMIDASE NIT2"/>
    <property type="match status" value="1"/>
</dbReference>
<evidence type="ECO:0000313" key="2">
    <source>
        <dbReference type="Proteomes" id="UP000266188"/>
    </source>
</evidence>
<dbReference type="GO" id="GO:0006528">
    <property type="term" value="P:asparagine metabolic process"/>
    <property type="evidence" value="ECO:0007669"/>
    <property type="project" value="TreeGrafter"/>
</dbReference>
<organism evidence="1 2">
    <name type="scientific">Aspergillus sclerotialis</name>
    <dbReference type="NCBI Taxonomy" id="2070753"/>
    <lineage>
        <taxon>Eukaryota</taxon>
        <taxon>Fungi</taxon>
        <taxon>Dikarya</taxon>
        <taxon>Ascomycota</taxon>
        <taxon>Pezizomycotina</taxon>
        <taxon>Eurotiomycetes</taxon>
        <taxon>Eurotiomycetidae</taxon>
        <taxon>Eurotiales</taxon>
        <taxon>Aspergillaceae</taxon>
        <taxon>Aspergillus</taxon>
        <taxon>Aspergillus subgen. Polypaecilum</taxon>
    </lineage>
</organism>
<protein>
    <submittedName>
        <fullName evidence="1">Nitrilase family protein Nit3</fullName>
    </submittedName>
</protein>
<dbReference type="EMBL" id="MVGC01002060">
    <property type="protein sequence ID" value="RJE16952.1"/>
    <property type="molecule type" value="Genomic_DNA"/>
</dbReference>
<dbReference type="SUPFAM" id="SSF56317">
    <property type="entry name" value="Carbon-nitrogen hydrolase"/>
    <property type="match status" value="1"/>
</dbReference>
<dbReference type="OrthoDB" id="10250282at2759"/>
<keyword evidence="2" id="KW-1185">Reference proteome</keyword>
<sequence length="73" mass="8064">MCSPSRDMNATYHAYGHSLVADPSANVSPEAAEKEDIVYKDLDNDTIVNTRKGIPIYTQRRFDLYPDVSGEGG</sequence>
<gene>
    <name evidence="1" type="ORF">PHISCL_10711</name>
</gene>